<name>A0A1A8AQN9_NOTFU</name>
<dbReference type="AlphaFoldDB" id="A0A1A8AQN9"/>
<feature type="region of interest" description="Disordered" evidence="1">
    <location>
        <begin position="1"/>
        <end position="24"/>
    </location>
</feature>
<feature type="non-terminal residue" evidence="2">
    <location>
        <position position="1"/>
    </location>
</feature>
<dbReference type="EMBL" id="HADY01018972">
    <property type="protein sequence ID" value="SBP57457.1"/>
    <property type="molecule type" value="Transcribed_RNA"/>
</dbReference>
<reference evidence="2" key="1">
    <citation type="submission" date="2016-05" db="EMBL/GenBank/DDBJ databases">
        <authorList>
            <person name="Lavstsen T."/>
            <person name="Jespersen J.S."/>
        </authorList>
    </citation>
    <scope>NUCLEOTIDE SEQUENCE</scope>
    <source>
        <tissue evidence="2">Brain</tissue>
    </source>
</reference>
<protein>
    <submittedName>
        <fullName evidence="2">Uncharacterized protein</fullName>
    </submittedName>
</protein>
<sequence length="120" mass="13574">GEKYRSKCERKRETGFTGSHPDECLREVKGNGQVEQNRTRGQPGVCHFWAWKLKFMGTKRVCVLNFRGVQTTPFMWKGSHGLVDAHSKRGTMRVRYYPRKLTGALNGLSPFVLSAVNSAA</sequence>
<gene>
    <name evidence="2" type="primary">Nfu_g_1_016898</name>
</gene>
<proteinExistence type="predicted"/>
<reference evidence="2" key="2">
    <citation type="submission" date="2016-06" db="EMBL/GenBank/DDBJ databases">
        <title>The genome of a short-lived fish provides insights into sex chromosome evolution and the genetic control of aging.</title>
        <authorList>
            <person name="Reichwald K."/>
            <person name="Felder M."/>
            <person name="Petzold A."/>
            <person name="Koch P."/>
            <person name="Groth M."/>
            <person name="Platzer M."/>
        </authorList>
    </citation>
    <scope>NUCLEOTIDE SEQUENCE</scope>
    <source>
        <tissue evidence="2">Brain</tissue>
    </source>
</reference>
<organism evidence="2">
    <name type="scientific">Nothobranchius furzeri</name>
    <name type="common">Turquoise killifish</name>
    <dbReference type="NCBI Taxonomy" id="105023"/>
    <lineage>
        <taxon>Eukaryota</taxon>
        <taxon>Metazoa</taxon>
        <taxon>Chordata</taxon>
        <taxon>Craniata</taxon>
        <taxon>Vertebrata</taxon>
        <taxon>Euteleostomi</taxon>
        <taxon>Actinopterygii</taxon>
        <taxon>Neopterygii</taxon>
        <taxon>Teleostei</taxon>
        <taxon>Neoteleostei</taxon>
        <taxon>Acanthomorphata</taxon>
        <taxon>Ovalentaria</taxon>
        <taxon>Atherinomorphae</taxon>
        <taxon>Cyprinodontiformes</taxon>
        <taxon>Nothobranchiidae</taxon>
        <taxon>Nothobranchius</taxon>
    </lineage>
</organism>
<evidence type="ECO:0000313" key="2">
    <source>
        <dbReference type="EMBL" id="SBP57457.1"/>
    </source>
</evidence>
<accession>A0A1A8AQN9</accession>
<evidence type="ECO:0000256" key="1">
    <source>
        <dbReference type="SAM" id="MobiDB-lite"/>
    </source>
</evidence>